<organism evidence="9 10">
    <name type="scientific">Candidatus Woykebacteria bacterium GWA1_44_8</name>
    <dbReference type="NCBI Taxonomy" id="1802591"/>
    <lineage>
        <taxon>Bacteria</taxon>
        <taxon>Candidatus Woykeibacteriota</taxon>
    </lineage>
</organism>
<dbReference type="GO" id="GO:0043590">
    <property type="term" value="C:bacterial nucleoid"/>
    <property type="evidence" value="ECO:0007669"/>
    <property type="project" value="TreeGrafter"/>
</dbReference>
<name>A0A1G1W2Q2_9BACT</name>
<keyword evidence="5 7" id="KW-0234">DNA repair</keyword>
<dbReference type="AlphaFoldDB" id="A0A1G1W2Q2"/>
<evidence type="ECO:0000256" key="4">
    <source>
        <dbReference type="ARBA" id="ARBA00023172"/>
    </source>
</evidence>
<dbReference type="InterPro" id="IPR042242">
    <property type="entry name" value="RecO_C"/>
</dbReference>
<accession>A0A1G1W2Q2</accession>
<sequence length="257" mass="28921">MSRTYSAEGIVLKRSNIGEADRLVTFLLRYRGKLTAIAKGVRKISSRKAPNLELLNHVKLHLAKGKTFDIVTEAESIEAFKNLKSDLARVSFGFYLAEITNEFLAEGQGGRDGFELFGKVLGLIDQENNLEKIKLFIRAFEVKFLESLGFKPELDKCVRCGRILGPSANFLSPEVGGVVEKSCRGSTLFAQPISRNTLVALRFLQREDWNTIQRLAVSANLNKEIEGVLRFYLEHLLEKEIKSARFVNKVVGRQLKS</sequence>
<evidence type="ECO:0000256" key="5">
    <source>
        <dbReference type="ARBA" id="ARBA00023204"/>
    </source>
</evidence>
<keyword evidence="3 7" id="KW-0227">DNA damage</keyword>
<dbReference type="GO" id="GO:0006310">
    <property type="term" value="P:DNA recombination"/>
    <property type="evidence" value="ECO:0007669"/>
    <property type="project" value="UniProtKB-UniRule"/>
</dbReference>
<feature type="domain" description="DNA replication/recombination mediator RecO N-terminal" evidence="8">
    <location>
        <begin position="1"/>
        <end position="80"/>
    </location>
</feature>
<evidence type="ECO:0000256" key="3">
    <source>
        <dbReference type="ARBA" id="ARBA00022763"/>
    </source>
</evidence>
<dbReference type="PANTHER" id="PTHR33991">
    <property type="entry name" value="DNA REPAIR PROTEIN RECO"/>
    <property type="match status" value="1"/>
</dbReference>
<dbReference type="STRING" id="1802591.A2113_03870"/>
<evidence type="ECO:0000256" key="7">
    <source>
        <dbReference type="HAMAP-Rule" id="MF_00201"/>
    </source>
</evidence>
<dbReference type="PANTHER" id="PTHR33991:SF1">
    <property type="entry name" value="DNA REPAIR PROTEIN RECO"/>
    <property type="match status" value="1"/>
</dbReference>
<dbReference type="InterPro" id="IPR037278">
    <property type="entry name" value="ARFGAP/RecO"/>
</dbReference>
<evidence type="ECO:0000313" key="9">
    <source>
        <dbReference type="EMBL" id="OGY21667.1"/>
    </source>
</evidence>
<dbReference type="Gene3D" id="1.20.1440.120">
    <property type="entry name" value="Recombination protein O, C-terminal domain"/>
    <property type="match status" value="1"/>
</dbReference>
<dbReference type="EMBL" id="MHCN01000011">
    <property type="protein sequence ID" value="OGY21667.1"/>
    <property type="molecule type" value="Genomic_DNA"/>
</dbReference>
<evidence type="ECO:0000313" key="10">
    <source>
        <dbReference type="Proteomes" id="UP000176299"/>
    </source>
</evidence>
<evidence type="ECO:0000256" key="2">
    <source>
        <dbReference type="ARBA" id="ARBA00021310"/>
    </source>
</evidence>
<evidence type="ECO:0000256" key="1">
    <source>
        <dbReference type="ARBA" id="ARBA00007452"/>
    </source>
</evidence>
<dbReference type="HAMAP" id="MF_00201">
    <property type="entry name" value="RecO"/>
    <property type="match status" value="1"/>
</dbReference>
<dbReference type="GO" id="GO:0006302">
    <property type="term" value="P:double-strand break repair"/>
    <property type="evidence" value="ECO:0007669"/>
    <property type="project" value="TreeGrafter"/>
</dbReference>
<dbReference type="NCBIfam" id="TIGR00613">
    <property type="entry name" value="reco"/>
    <property type="match status" value="1"/>
</dbReference>
<reference evidence="9 10" key="1">
    <citation type="journal article" date="2016" name="Nat. Commun.">
        <title>Thousands of microbial genomes shed light on interconnected biogeochemical processes in an aquifer system.</title>
        <authorList>
            <person name="Anantharaman K."/>
            <person name="Brown C.T."/>
            <person name="Hug L.A."/>
            <person name="Sharon I."/>
            <person name="Castelle C.J."/>
            <person name="Probst A.J."/>
            <person name="Thomas B.C."/>
            <person name="Singh A."/>
            <person name="Wilkins M.J."/>
            <person name="Karaoz U."/>
            <person name="Brodie E.L."/>
            <person name="Williams K.H."/>
            <person name="Hubbard S.S."/>
            <person name="Banfield J.F."/>
        </authorList>
    </citation>
    <scope>NUCLEOTIDE SEQUENCE [LARGE SCALE GENOMIC DNA]</scope>
</reference>
<dbReference type="Pfam" id="PF11967">
    <property type="entry name" value="RecO_N"/>
    <property type="match status" value="1"/>
</dbReference>
<proteinExistence type="inferred from homology"/>
<keyword evidence="4 7" id="KW-0233">DNA recombination</keyword>
<dbReference type="Pfam" id="PF02565">
    <property type="entry name" value="RecO_C"/>
    <property type="match status" value="1"/>
</dbReference>
<dbReference type="InterPro" id="IPR022572">
    <property type="entry name" value="DNA_rep/recomb_RecO_N"/>
</dbReference>
<dbReference type="InterPro" id="IPR003717">
    <property type="entry name" value="RecO"/>
</dbReference>
<dbReference type="InterPro" id="IPR012340">
    <property type="entry name" value="NA-bd_OB-fold"/>
</dbReference>
<gene>
    <name evidence="7" type="primary">recO</name>
    <name evidence="9" type="ORF">A2113_03870</name>
</gene>
<comment type="function">
    <text evidence="7">Involved in DNA repair and RecF pathway recombination.</text>
</comment>
<protein>
    <recommendedName>
        <fullName evidence="2 7">DNA repair protein RecO</fullName>
    </recommendedName>
    <alternativeName>
        <fullName evidence="6 7">Recombination protein O</fullName>
    </alternativeName>
</protein>
<dbReference type="Proteomes" id="UP000176299">
    <property type="component" value="Unassembled WGS sequence"/>
</dbReference>
<dbReference type="SUPFAM" id="SSF57863">
    <property type="entry name" value="ArfGap/RecO-like zinc finger"/>
    <property type="match status" value="1"/>
</dbReference>
<evidence type="ECO:0000259" key="8">
    <source>
        <dbReference type="Pfam" id="PF11967"/>
    </source>
</evidence>
<comment type="caution">
    <text evidence="9">The sequence shown here is derived from an EMBL/GenBank/DDBJ whole genome shotgun (WGS) entry which is preliminary data.</text>
</comment>
<dbReference type="Gene3D" id="2.40.50.140">
    <property type="entry name" value="Nucleic acid-binding proteins"/>
    <property type="match status" value="1"/>
</dbReference>
<dbReference type="SUPFAM" id="SSF50249">
    <property type="entry name" value="Nucleic acid-binding proteins"/>
    <property type="match status" value="1"/>
</dbReference>
<comment type="similarity">
    <text evidence="1 7">Belongs to the RecO family.</text>
</comment>
<evidence type="ECO:0000256" key="6">
    <source>
        <dbReference type="ARBA" id="ARBA00033409"/>
    </source>
</evidence>